<feature type="transmembrane region" description="Helical" evidence="2">
    <location>
        <begin position="291"/>
        <end position="314"/>
    </location>
</feature>
<dbReference type="SUPFAM" id="SSF103473">
    <property type="entry name" value="MFS general substrate transporter"/>
    <property type="match status" value="1"/>
</dbReference>
<feature type="transmembrane region" description="Helical" evidence="2">
    <location>
        <begin position="124"/>
        <end position="147"/>
    </location>
</feature>
<gene>
    <name evidence="4" type="ORF">ACFSAS_04245</name>
</gene>
<feature type="domain" description="Major facilitator superfamily (MFS) profile" evidence="3">
    <location>
        <begin position="1"/>
        <end position="475"/>
    </location>
</feature>
<feature type="transmembrane region" description="Helical" evidence="2">
    <location>
        <begin position="66"/>
        <end position="88"/>
    </location>
</feature>
<dbReference type="InterPro" id="IPR020846">
    <property type="entry name" value="MFS_dom"/>
</dbReference>
<evidence type="ECO:0000256" key="1">
    <source>
        <dbReference type="SAM" id="MobiDB-lite"/>
    </source>
</evidence>
<feature type="transmembrane region" description="Helical" evidence="2">
    <location>
        <begin position="361"/>
        <end position="379"/>
    </location>
</feature>
<evidence type="ECO:0000313" key="5">
    <source>
        <dbReference type="Proteomes" id="UP001597092"/>
    </source>
</evidence>
<proteinExistence type="predicted"/>
<protein>
    <submittedName>
        <fullName evidence="4">MFS transporter</fullName>
    </submittedName>
</protein>
<organism evidence="4 5">
    <name type="scientific">Halobellus litoreus</name>
    <dbReference type="NCBI Taxonomy" id="755310"/>
    <lineage>
        <taxon>Archaea</taxon>
        <taxon>Methanobacteriati</taxon>
        <taxon>Methanobacteriota</taxon>
        <taxon>Stenosarchaea group</taxon>
        <taxon>Halobacteria</taxon>
        <taxon>Halobacteriales</taxon>
        <taxon>Haloferacaceae</taxon>
        <taxon>Halobellus</taxon>
    </lineage>
</organism>
<dbReference type="InterPro" id="IPR036259">
    <property type="entry name" value="MFS_trans_sf"/>
</dbReference>
<dbReference type="EMBL" id="JBHUDP010000001">
    <property type="protein sequence ID" value="MFD1684821.1"/>
    <property type="molecule type" value="Genomic_DNA"/>
</dbReference>
<accession>A0ABD6DUF2</accession>
<feature type="compositionally biased region" description="Acidic residues" evidence="1">
    <location>
        <begin position="1"/>
        <end position="12"/>
    </location>
</feature>
<comment type="caution">
    <text evidence="4">The sequence shown here is derived from an EMBL/GenBank/DDBJ whole genome shotgun (WGS) entry which is preliminary data.</text>
</comment>
<feature type="transmembrane region" description="Helical" evidence="2">
    <location>
        <begin position="198"/>
        <end position="218"/>
    </location>
</feature>
<dbReference type="InterPro" id="IPR011701">
    <property type="entry name" value="MFS"/>
</dbReference>
<dbReference type="RefSeq" id="WP_256307708.1">
    <property type="nucleotide sequence ID" value="NZ_JANHAW010000002.1"/>
</dbReference>
<keyword evidence="2" id="KW-1133">Transmembrane helix</keyword>
<keyword evidence="5" id="KW-1185">Reference proteome</keyword>
<evidence type="ECO:0000256" key="2">
    <source>
        <dbReference type="SAM" id="Phobius"/>
    </source>
</evidence>
<feature type="transmembrane region" description="Helical" evidence="2">
    <location>
        <begin position="326"/>
        <end position="349"/>
    </location>
</feature>
<evidence type="ECO:0000259" key="3">
    <source>
        <dbReference type="PROSITE" id="PS50850"/>
    </source>
</evidence>
<name>A0ABD6DUF2_9EURY</name>
<dbReference type="AlphaFoldDB" id="A0ABD6DUF2"/>
<dbReference type="Gene3D" id="1.20.1250.20">
    <property type="entry name" value="MFS general substrate transporter like domains"/>
    <property type="match status" value="1"/>
</dbReference>
<keyword evidence="2" id="KW-0812">Transmembrane</keyword>
<reference evidence="4 5" key="1">
    <citation type="journal article" date="2019" name="Int. J. Syst. Evol. Microbiol.">
        <title>The Global Catalogue of Microorganisms (GCM) 10K type strain sequencing project: providing services to taxonomists for standard genome sequencing and annotation.</title>
        <authorList>
            <consortium name="The Broad Institute Genomics Platform"/>
            <consortium name="The Broad Institute Genome Sequencing Center for Infectious Disease"/>
            <person name="Wu L."/>
            <person name="Ma J."/>
        </authorList>
    </citation>
    <scope>NUCLEOTIDE SEQUENCE [LARGE SCALE GENOMIC DNA]</scope>
    <source>
        <strain evidence="4 5">CGMCC 1.10387</strain>
    </source>
</reference>
<dbReference type="Pfam" id="PF07690">
    <property type="entry name" value="MFS_1"/>
    <property type="match status" value="1"/>
</dbReference>
<feature type="transmembrane region" description="Helical" evidence="2">
    <location>
        <begin position="449"/>
        <end position="471"/>
    </location>
</feature>
<sequence>MSEFGGETDDTGGPEPTARGVTEDSDDGDDRPGTDGWLYGWALGYAAIGAASLLVPLYAIDLGAGALVVSLIAATAAFAGVPGAILWGRLVTRTRRRRPFILVALGLTAGVFLSLPFLNSPWTVLAANAVLWFVVAAAAPVLNVIVVEGYDPAQWTQRFGLLNHYQGYGWLVGLVAGGLWSTVAGARFALTALAAKRLFFVLSAVVALGGVAVVLLRYPEATTITDQRFGRLSRRFRPANGTAARSTRAVPFGPGRIYWAFRDLGFGRTGGARRTTRGVVSRLRRRFSGSLLRYLLGAVVFFAGFSAFFGPLPAYLVDAGYATDEVFALFILSSAASAVAYTAAGAAAAKYEPFRLQAGALLFRAGAFPVVAVTGAAVAPPVGPIVVGTLFLAIGGSWAVIAVTATGLVSRLAPDSVRAEALGVYTAVGSLGGGVGSVFGGAIADWIGYLPAFVVAGGFVVVGFLVAASAGSASTPT</sequence>
<feature type="transmembrane region" description="Helical" evidence="2">
    <location>
        <begin position="422"/>
        <end position="443"/>
    </location>
</feature>
<evidence type="ECO:0000313" key="4">
    <source>
        <dbReference type="EMBL" id="MFD1684821.1"/>
    </source>
</evidence>
<keyword evidence="2" id="KW-0472">Membrane</keyword>
<feature type="transmembrane region" description="Helical" evidence="2">
    <location>
        <begin position="168"/>
        <end position="186"/>
    </location>
</feature>
<dbReference type="Proteomes" id="UP001597092">
    <property type="component" value="Unassembled WGS sequence"/>
</dbReference>
<dbReference type="PANTHER" id="PTHR23518">
    <property type="entry name" value="C-METHYLTRANSFERASE"/>
    <property type="match status" value="1"/>
</dbReference>
<feature type="transmembrane region" description="Helical" evidence="2">
    <location>
        <begin position="100"/>
        <end position="118"/>
    </location>
</feature>
<feature type="transmembrane region" description="Helical" evidence="2">
    <location>
        <begin position="38"/>
        <end position="60"/>
    </location>
</feature>
<feature type="region of interest" description="Disordered" evidence="1">
    <location>
        <begin position="1"/>
        <end position="32"/>
    </location>
</feature>
<feature type="transmembrane region" description="Helical" evidence="2">
    <location>
        <begin position="385"/>
        <end position="410"/>
    </location>
</feature>
<dbReference type="PANTHER" id="PTHR23518:SF2">
    <property type="entry name" value="MAJOR FACILITATOR SUPERFAMILY TRANSPORTER"/>
    <property type="match status" value="1"/>
</dbReference>
<dbReference type="PROSITE" id="PS50850">
    <property type="entry name" value="MFS"/>
    <property type="match status" value="1"/>
</dbReference>